<evidence type="ECO:0000256" key="3">
    <source>
        <dbReference type="ARBA" id="ARBA00023140"/>
    </source>
</evidence>
<protein>
    <submittedName>
        <fullName evidence="6">Peroxisomal membrane protein PMP27</fullName>
    </submittedName>
</protein>
<feature type="compositionally biased region" description="Polar residues" evidence="5">
    <location>
        <begin position="584"/>
        <end position="593"/>
    </location>
</feature>
<feature type="compositionally biased region" description="Basic and acidic residues" evidence="5">
    <location>
        <begin position="570"/>
        <end position="580"/>
    </location>
</feature>
<keyword evidence="7" id="KW-1185">Reference proteome</keyword>
<evidence type="ECO:0000313" key="7">
    <source>
        <dbReference type="Proteomes" id="UP001219567"/>
    </source>
</evidence>
<gene>
    <name evidence="6" type="primary">PEX11</name>
    <name evidence="6" type="ORF">MYAM1_002686</name>
</gene>
<comment type="subcellular location">
    <subcellularLocation>
        <location evidence="4">Peroxisome membrane</location>
    </subcellularLocation>
</comment>
<dbReference type="EMBL" id="CP119945">
    <property type="protein sequence ID" value="WFC99940.1"/>
    <property type="molecule type" value="Genomic_DNA"/>
</dbReference>
<accession>A0AAJ6CI62</accession>
<dbReference type="GO" id="GO:0016559">
    <property type="term" value="P:peroxisome fission"/>
    <property type="evidence" value="ECO:0007669"/>
    <property type="project" value="InterPro"/>
</dbReference>
<dbReference type="GO" id="GO:0005778">
    <property type="term" value="C:peroxisomal membrane"/>
    <property type="evidence" value="ECO:0007669"/>
    <property type="project" value="UniProtKB-SubCell"/>
</dbReference>
<dbReference type="AlphaFoldDB" id="A0AAJ6CI62"/>
<evidence type="ECO:0000256" key="4">
    <source>
        <dbReference type="ARBA" id="ARBA00046271"/>
    </source>
</evidence>
<evidence type="ECO:0000313" key="6">
    <source>
        <dbReference type="EMBL" id="WFC99940.1"/>
    </source>
</evidence>
<dbReference type="Pfam" id="PF05648">
    <property type="entry name" value="PEX11"/>
    <property type="match status" value="1"/>
</dbReference>
<dbReference type="PANTHER" id="PTHR12652:SF50">
    <property type="entry name" value="PEROXIN 11"/>
    <property type="match status" value="1"/>
</dbReference>
<dbReference type="InterPro" id="IPR011990">
    <property type="entry name" value="TPR-like_helical_dom_sf"/>
</dbReference>
<organism evidence="6 7">
    <name type="scientific">Malassezia yamatoensis</name>
    <dbReference type="NCBI Taxonomy" id="253288"/>
    <lineage>
        <taxon>Eukaryota</taxon>
        <taxon>Fungi</taxon>
        <taxon>Dikarya</taxon>
        <taxon>Basidiomycota</taxon>
        <taxon>Ustilaginomycotina</taxon>
        <taxon>Malasseziomycetes</taxon>
        <taxon>Malasseziales</taxon>
        <taxon>Malasseziaceae</taxon>
        <taxon>Malassezia</taxon>
    </lineage>
</organism>
<dbReference type="InterPro" id="IPR008733">
    <property type="entry name" value="PEX11"/>
</dbReference>
<dbReference type="SUPFAM" id="SSF81901">
    <property type="entry name" value="HCP-like"/>
    <property type="match status" value="2"/>
</dbReference>
<dbReference type="PANTHER" id="PTHR12652">
    <property type="entry name" value="PEROXISOMAL BIOGENESIS FACTOR 11"/>
    <property type="match status" value="1"/>
</dbReference>
<keyword evidence="3" id="KW-0576">Peroxisome</keyword>
<keyword evidence="2" id="KW-0472">Membrane</keyword>
<reference evidence="6 7" key="1">
    <citation type="submission" date="2023-03" db="EMBL/GenBank/DDBJ databases">
        <title>Mating type loci evolution in Malassezia.</title>
        <authorList>
            <person name="Coelho M.A."/>
        </authorList>
    </citation>
    <scope>NUCLEOTIDE SEQUENCE [LARGE SCALE GENOMIC DNA]</scope>
    <source>
        <strain evidence="6 7">CBS 9725</strain>
    </source>
</reference>
<name>A0AAJ6CI62_9BASI</name>
<evidence type="ECO:0000256" key="1">
    <source>
        <dbReference type="ARBA" id="ARBA00022593"/>
    </source>
</evidence>
<dbReference type="Proteomes" id="UP001219567">
    <property type="component" value="Chromosome 3"/>
</dbReference>
<feature type="region of interest" description="Disordered" evidence="5">
    <location>
        <begin position="570"/>
        <end position="595"/>
    </location>
</feature>
<dbReference type="Gene3D" id="1.25.40.10">
    <property type="entry name" value="Tetratricopeptide repeat domain"/>
    <property type="match status" value="1"/>
</dbReference>
<evidence type="ECO:0000256" key="2">
    <source>
        <dbReference type="ARBA" id="ARBA00023136"/>
    </source>
</evidence>
<proteinExistence type="predicted"/>
<evidence type="ECO:0000256" key="5">
    <source>
        <dbReference type="SAM" id="MobiDB-lite"/>
    </source>
</evidence>
<keyword evidence="1" id="KW-0962">Peroxisome biogenesis</keyword>
<sequence length="834" mass="92312">MHRTVSFLGRSSRIYSSPLSQYLPKVVEPCRVQVSLTHPILSFAVPLFVHRWAMQIYDTLALPSSDALSINPELYALAGDSVQAESPDSHTPQSLAESWDGLLLAAPKKKVSHSRKAMRSANKGLKDQITLSSDTLTRFISAEPAPILCAVPAQSQSIQKGNWGTSDSKYVPSLTEGLIGTTTKLPVTRDVAESILELLLGESPNTSKDDIDAAIYQILDNKHAAPSAIRKLAAHILQRSRSPDRDSVSGRLYALAYRRGDDDAGYSWATMIYEGLIHRGKSVEDRLDEALTLYAKLARRGHPQALFGMGRILLEQVRLAPSTISTRFPRIQQLWERAGRNGMPDAWYELGRVFQDEQLEIFDMQQAQHCFEQGARAGSISCSYALGVLHGTRSDKLIAQGNTKEAHHAILLSNRYFLQAAQRGHAPSLYNMGLRYLFVNDAQSTLSEEQQREAHTKRWGVAPDDRSAREWFAAASKKNFLPAIMNYGRMVLERRGVATANRHASSSDSELADAETIYRNALGLIKAMQNQNLAQASHSKSNTPATHSDSAVLNHMMQEAQHSLNRIAKLRESDSSHSSDSKSNGPQSQSPSSAWRHIGPAPALLKFWSTTVGRDKSSRTVQYLSRFLAWYTLSQGAPKETVARWSSIKSNIGLSRKLFRIGKFLEHFQAALKATSTADPVLKVTAVGRQLGYAFYLILDALQWMQGAKAVRFEKETAQKISKNAARFWLIGLSFSLVSGVYKSYQLSQRTQLAQRPRATAEKEAERRVELHQIVADTKAVRLQMLQDACDIVNPGTSTGFFNFHDGVIGAAGTLSSLLGARSQWIKVNGSPKK</sequence>